<name>A0AA86VQG1_9FABA</name>
<gene>
    <name evidence="1" type="ORF">AYBTSS11_LOCUS26177</name>
</gene>
<accession>A0AA86VQG1</accession>
<dbReference type="Gramene" id="rna-AYBTSS11_LOCUS26177">
    <property type="protein sequence ID" value="CAJ1974106.1"/>
    <property type="gene ID" value="gene-AYBTSS11_LOCUS26177"/>
</dbReference>
<reference evidence="1" key="1">
    <citation type="submission" date="2023-10" db="EMBL/GenBank/DDBJ databases">
        <authorList>
            <person name="Domelevo Entfellner J.-B."/>
        </authorList>
    </citation>
    <scope>NUCLEOTIDE SEQUENCE</scope>
</reference>
<dbReference type="Proteomes" id="UP001189624">
    <property type="component" value="Chromosome 9"/>
</dbReference>
<evidence type="ECO:0000313" key="2">
    <source>
        <dbReference type="Proteomes" id="UP001189624"/>
    </source>
</evidence>
<evidence type="ECO:0000313" key="1">
    <source>
        <dbReference type="EMBL" id="CAJ1974106.1"/>
    </source>
</evidence>
<keyword evidence="2" id="KW-1185">Reference proteome</keyword>
<sequence length="58" mass="6472">MKEGLPGVVGRAKTSLCRPCTQSDIVCSTCPKSSHMATHDKMSQRREQFTTKIDLGYR</sequence>
<proteinExistence type="predicted"/>
<dbReference type="EMBL" id="OY731406">
    <property type="protein sequence ID" value="CAJ1974106.1"/>
    <property type="molecule type" value="Genomic_DNA"/>
</dbReference>
<protein>
    <submittedName>
        <fullName evidence="1">Uncharacterized protein</fullName>
    </submittedName>
</protein>
<dbReference type="AlphaFoldDB" id="A0AA86VQG1"/>
<organism evidence="1 2">
    <name type="scientific">Sphenostylis stenocarpa</name>
    <dbReference type="NCBI Taxonomy" id="92480"/>
    <lineage>
        <taxon>Eukaryota</taxon>
        <taxon>Viridiplantae</taxon>
        <taxon>Streptophyta</taxon>
        <taxon>Embryophyta</taxon>
        <taxon>Tracheophyta</taxon>
        <taxon>Spermatophyta</taxon>
        <taxon>Magnoliopsida</taxon>
        <taxon>eudicotyledons</taxon>
        <taxon>Gunneridae</taxon>
        <taxon>Pentapetalae</taxon>
        <taxon>rosids</taxon>
        <taxon>fabids</taxon>
        <taxon>Fabales</taxon>
        <taxon>Fabaceae</taxon>
        <taxon>Papilionoideae</taxon>
        <taxon>50 kb inversion clade</taxon>
        <taxon>NPAAA clade</taxon>
        <taxon>indigoferoid/millettioid clade</taxon>
        <taxon>Phaseoleae</taxon>
        <taxon>Sphenostylis</taxon>
    </lineage>
</organism>